<gene>
    <name evidence="1" type="ORF">Ahy_Scaffold7g108334</name>
</gene>
<sequence length="112" mass="12924">MCRTTEHSQCNLGGCISLLLSWAYHHILLPRPNGFDTRRFCLVERWVEYHPDNARGEYRLSHYRHTLNGIDIFNKPYVDLHLQGVVPPGIAEAEALVVVVCPLLCFAIIEWH</sequence>
<evidence type="ECO:0000313" key="1">
    <source>
        <dbReference type="EMBL" id="RYQ79122.1"/>
    </source>
</evidence>
<comment type="caution">
    <text evidence="1">The sequence shown here is derived from an EMBL/GenBank/DDBJ whole genome shotgun (WGS) entry which is preliminary data.</text>
</comment>
<name>A0A444WPJ0_ARAHY</name>
<organism evidence="1 2">
    <name type="scientific">Arachis hypogaea</name>
    <name type="common">Peanut</name>
    <dbReference type="NCBI Taxonomy" id="3818"/>
    <lineage>
        <taxon>Eukaryota</taxon>
        <taxon>Viridiplantae</taxon>
        <taxon>Streptophyta</taxon>
        <taxon>Embryophyta</taxon>
        <taxon>Tracheophyta</taxon>
        <taxon>Spermatophyta</taxon>
        <taxon>Magnoliopsida</taxon>
        <taxon>eudicotyledons</taxon>
        <taxon>Gunneridae</taxon>
        <taxon>Pentapetalae</taxon>
        <taxon>rosids</taxon>
        <taxon>fabids</taxon>
        <taxon>Fabales</taxon>
        <taxon>Fabaceae</taxon>
        <taxon>Papilionoideae</taxon>
        <taxon>50 kb inversion clade</taxon>
        <taxon>dalbergioids sensu lato</taxon>
        <taxon>Dalbergieae</taxon>
        <taxon>Pterocarpus clade</taxon>
        <taxon>Arachis</taxon>
    </lineage>
</organism>
<evidence type="ECO:0008006" key="3">
    <source>
        <dbReference type="Google" id="ProtNLM"/>
    </source>
</evidence>
<proteinExistence type="predicted"/>
<keyword evidence="2" id="KW-1185">Reference proteome</keyword>
<evidence type="ECO:0000313" key="2">
    <source>
        <dbReference type="Proteomes" id="UP000289738"/>
    </source>
</evidence>
<protein>
    <recommendedName>
        <fullName evidence="3">Aminotransferase-like plant mobile domain-containing protein</fullName>
    </recommendedName>
</protein>
<dbReference type="Proteomes" id="UP000289738">
    <property type="component" value="Unassembled WGS sequence"/>
</dbReference>
<dbReference type="EMBL" id="SDMP01000027">
    <property type="protein sequence ID" value="RYQ79122.1"/>
    <property type="molecule type" value="Genomic_DNA"/>
</dbReference>
<reference evidence="1 2" key="1">
    <citation type="submission" date="2019-01" db="EMBL/GenBank/DDBJ databases">
        <title>Sequencing of cultivated peanut Arachis hypogaea provides insights into genome evolution and oil improvement.</title>
        <authorList>
            <person name="Chen X."/>
        </authorList>
    </citation>
    <scope>NUCLEOTIDE SEQUENCE [LARGE SCALE GENOMIC DNA]</scope>
    <source>
        <strain evidence="2">cv. Fuhuasheng</strain>
        <tissue evidence="1">Leaves</tissue>
    </source>
</reference>
<dbReference type="AlphaFoldDB" id="A0A444WPJ0"/>
<accession>A0A444WPJ0</accession>